<dbReference type="PANTHER" id="PTHR30388">
    <property type="entry name" value="ALDEHYDE OXIDOREDUCTASE MOLYBDENUM COFACTOR ASSEMBLY PROTEIN"/>
    <property type="match status" value="1"/>
</dbReference>
<feature type="domain" description="XdhC- CoxI" evidence="1">
    <location>
        <begin position="15"/>
        <end position="73"/>
    </location>
</feature>
<sequence>MESLDLQVLTRILAWRRSGHAVSLMTVVQTWGSAPRQPGALLAVRDDGVICGSVSGGCIEDDLIARAKGAITGGIDAKAALPSVVIYGVDKEAAVRFGLPCGGTLQLVHEPVLDVGWIDGVLGHIAGHRLVVRTLDLATGRVTLAIASRGQGLVFDGRTLSTVFGPRWRILLIGAGQLSQVVAQLARVLDFEVLVCDPREEYMAPLDLEGVCRMPGMPDDVVRELLPDPHTAIVALSHDPKLDDMALLEALNSAAFYVGALGSRRNQVVRKRRLAEHFDLSAEELARLHGPVGLDIGARTPAEIAVSIMAEIVQVRNVISQREGHMPGCVIDFEQSTACSL</sequence>
<feature type="domain" description="XdhC Rossmann" evidence="2">
    <location>
        <begin position="171"/>
        <end position="312"/>
    </location>
</feature>
<dbReference type="Pfam" id="PF02625">
    <property type="entry name" value="XdhC_CoxI"/>
    <property type="match status" value="1"/>
</dbReference>
<dbReference type="AlphaFoldDB" id="E6PK93"/>
<name>E6PK93_9ZZZZ</name>
<dbReference type="PANTHER" id="PTHR30388:SF4">
    <property type="entry name" value="MOLYBDENUM COFACTOR INSERTION CHAPERONE PAOD"/>
    <property type="match status" value="1"/>
</dbReference>
<dbReference type="InterPro" id="IPR052698">
    <property type="entry name" value="MoCofactor_Util/Proc"/>
</dbReference>
<dbReference type="Gene3D" id="3.40.50.720">
    <property type="entry name" value="NAD(P)-binding Rossmann-like Domain"/>
    <property type="match status" value="1"/>
</dbReference>
<protein>
    <recommendedName>
        <fullName evidence="4">Xanthine dehydrogenase subunit A</fullName>
    </recommendedName>
</protein>
<reference evidence="3" key="1">
    <citation type="submission" date="2009-10" db="EMBL/GenBank/DDBJ databases">
        <title>Diversity of trophic interactions inside an arsenic-rich microbial ecosystem.</title>
        <authorList>
            <person name="Bertin P.N."/>
            <person name="Heinrich-Salmeron A."/>
            <person name="Pelletier E."/>
            <person name="Goulhen-Chollet F."/>
            <person name="Arsene-Ploetze F."/>
            <person name="Gallien S."/>
            <person name="Calteau A."/>
            <person name="Vallenet D."/>
            <person name="Casiot C."/>
            <person name="Chane-Woon-Ming B."/>
            <person name="Giloteaux L."/>
            <person name="Barakat M."/>
            <person name="Bonnefoy V."/>
            <person name="Bruneel O."/>
            <person name="Chandler M."/>
            <person name="Cleiss J."/>
            <person name="Duran R."/>
            <person name="Elbaz-Poulichet F."/>
            <person name="Fonknechten N."/>
            <person name="Lauga B."/>
            <person name="Mornico D."/>
            <person name="Ortet P."/>
            <person name="Schaeffer C."/>
            <person name="Siguier P."/>
            <person name="Alexander Thil Smith A."/>
            <person name="Van Dorsselaer A."/>
            <person name="Weissenbach J."/>
            <person name="Medigue C."/>
            <person name="Le Paslier D."/>
        </authorList>
    </citation>
    <scope>NUCLEOTIDE SEQUENCE</scope>
</reference>
<organism evidence="3">
    <name type="scientific">mine drainage metagenome</name>
    <dbReference type="NCBI Taxonomy" id="410659"/>
    <lineage>
        <taxon>unclassified sequences</taxon>
        <taxon>metagenomes</taxon>
        <taxon>ecological metagenomes</taxon>
    </lineage>
</organism>
<dbReference type="InterPro" id="IPR027051">
    <property type="entry name" value="XdhC_Rossmann_dom"/>
</dbReference>
<dbReference type="EMBL" id="CABM01000004">
    <property type="protein sequence ID" value="CBH95344.1"/>
    <property type="molecule type" value="Genomic_DNA"/>
</dbReference>
<dbReference type="InterPro" id="IPR036291">
    <property type="entry name" value="NAD(P)-bd_dom_sf"/>
</dbReference>
<gene>
    <name evidence="3" type="ORF">CARN2_0734</name>
</gene>
<evidence type="ECO:0000259" key="2">
    <source>
        <dbReference type="Pfam" id="PF13478"/>
    </source>
</evidence>
<comment type="caution">
    <text evidence="3">The sequence shown here is derived from an EMBL/GenBank/DDBJ whole genome shotgun (WGS) entry which is preliminary data.</text>
</comment>
<evidence type="ECO:0008006" key="4">
    <source>
        <dbReference type="Google" id="ProtNLM"/>
    </source>
</evidence>
<evidence type="ECO:0000259" key="1">
    <source>
        <dbReference type="Pfam" id="PF02625"/>
    </source>
</evidence>
<dbReference type="InterPro" id="IPR003777">
    <property type="entry name" value="XdhC_CoxI"/>
</dbReference>
<dbReference type="SUPFAM" id="SSF51735">
    <property type="entry name" value="NAD(P)-binding Rossmann-fold domains"/>
    <property type="match status" value="1"/>
</dbReference>
<dbReference type="Pfam" id="PF13478">
    <property type="entry name" value="XdhC_C"/>
    <property type="match status" value="1"/>
</dbReference>
<evidence type="ECO:0000313" key="3">
    <source>
        <dbReference type="EMBL" id="CBH95344.1"/>
    </source>
</evidence>
<accession>E6PK93</accession>
<proteinExistence type="predicted"/>